<dbReference type="Gene3D" id="3.10.580.10">
    <property type="entry name" value="CBS-domain"/>
    <property type="match status" value="1"/>
</dbReference>
<comment type="caution">
    <text evidence="5">The sequence shown here is derived from an EMBL/GenBank/DDBJ whole genome shotgun (WGS) entry which is preliminary data.</text>
</comment>
<dbReference type="GO" id="GO:0004427">
    <property type="term" value="F:inorganic diphosphate phosphatase activity"/>
    <property type="evidence" value="ECO:0007669"/>
    <property type="project" value="UniProtKB-EC"/>
</dbReference>
<dbReference type="AlphaFoldDB" id="A0A094XZP8"/>
<feature type="domain" description="CBS" evidence="3">
    <location>
        <begin position="195"/>
        <end position="254"/>
    </location>
</feature>
<dbReference type="InterPro" id="IPR029069">
    <property type="entry name" value="HotDog_dom_sf"/>
</dbReference>
<evidence type="ECO:0000256" key="1">
    <source>
        <dbReference type="ARBA" id="ARBA00023122"/>
    </source>
</evidence>
<evidence type="ECO:0000313" key="7">
    <source>
        <dbReference type="Proteomes" id="UP000239650"/>
    </source>
</evidence>
<dbReference type="SUPFAM" id="SSF54637">
    <property type="entry name" value="Thioesterase/thiol ester dehydrase-isomerase"/>
    <property type="match status" value="1"/>
</dbReference>
<dbReference type="InterPro" id="IPR051257">
    <property type="entry name" value="Diverse_CBS-Domain"/>
</dbReference>
<protein>
    <submittedName>
        <fullName evidence="4">CBS domain-containing protein</fullName>
    </submittedName>
    <submittedName>
        <fullName evidence="5">Cobalt-dependent inorganic pyrophosphatase</fullName>
        <ecNumber evidence="5">3.6.1.1</ecNumber>
    </submittedName>
</protein>
<dbReference type="EMBL" id="OKRC01000007">
    <property type="protein sequence ID" value="SPE21812.1"/>
    <property type="molecule type" value="Genomic_DNA"/>
</dbReference>
<dbReference type="Proteomes" id="UP000239650">
    <property type="component" value="Unassembled WGS sequence"/>
</dbReference>
<evidence type="ECO:0000256" key="2">
    <source>
        <dbReference type="PROSITE-ProRule" id="PRU00703"/>
    </source>
</evidence>
<dbReference type="SUPFAM" id="SSF75138">
    <property type="entry name" value="HprK N-terminal domain-like"/>
    <property type="match status" value="1"/>
</dbReference>
<keyword evidence="1 2" id="KW-0129">CBS domain</keyword>
<dbReference type="SUPFAM" id="SSF54631">
    <property type="entry name" value="CBS-domain pair"/>
    <property type="match status" value="1"/>
</dbReference>
<dbReference type="InterPro" id="IPR000644">
    <property type="entry name" value="CBS_dom"/>
</dbReference>
<dbReference type="Pfam" id="PF07085">
    <property type="entry name" value="DRTGG"/>
    <property type="match status" value="1"/>
</dbReference>
<evidence type="ECO:0000313" key="6">
    <source>
        <dbReference type="Proteomes" id="UP000234349"/>
    </source>
</evidence>
<dbReference type="RefSeq" id="WP_011374092.1">
    <property type="nucleotide sequence ID" value="NZ_AP017931.1"/>
</dbReference>
<dbReference type="EC" id="3.6.1.1" evidence="5"/>
<dbReference type="PANTHER" id="PTHR43080:SF2">
    <property type="entry name" value="CBS DOMAIN-CONTAINING PROTEIN"/>
    <property type="match status" value="1"/>
</dbReference>
<reference evidence="4 6" key="1">
    <citation type="submission" date="2016-09" db="EMBL/GenBank/DDBJ databases">
        <authorList>
            <person name="Inglin R.C."/>
        </authorList>
    </citation>
    <scope>NUCLEOTIDE SEQUENCE [LARGE SCALE GENOMIC DNA]</scope>
    <source>
        <strain evidence="4 6">RI-517</strain>
    </source>
</reference>
<dbReference type="InterPro" id="IPR036390">
    <property type="entry name" value="WH_DNA-bd_sf"/>
</dbReference>
<dbReference type="Pfam" id="PF00571">
    <property type="entry name" value="CBS"/>
    <property type="match status" value="2"/>
</dbReference>
<evidence type="ECO:0000259" key="3">
    <source>
        <dbReference type="PROSITE" id="PS51371"/>
    </source>
</evidence>
<name>A0A094XZP8_LATSK</name>
<proteinExistence type="predicted"/>
<dbReference type="InterPro" id="IPR046342">
    <property type="entry name" value="CBS_dom_sf"/>
</dbReference>
<dbReference type="EMBL" id="MKGH01000037">
    <property type="protein sequence ID" value="PKX77114.1"/>
    <property type="molecule type" value="Genomic_DNA"/>
</dbReference>
<dbReference type="SUPFAM" id="SSF46785">
    <property type="entry name" value="Winged helix' DNA-binding domain"/>
    <property type="match status" value="1"/>
</dbReference>
<dbReference type="CDD" id="cd04596">
    <property type="entry name" value="CBS_pair_DRTGG_assoc"/>
    <property type="match status" value="1"/>
</dbReference>
<dbReference type="InterPro" id="IPR010766">
    <property type="entry name" value="DRTGG"/>
</dbReference>
<accession>A0A094XZP8</accession>
<dbReference type="Gene3D" id="3.40.1390.20">
    <property type="entry name" value="HprK N-terminal domain-like"/>
    <property type="match status" value="1"/>
</dbReference>
<dbReference type="SMART" id="SM00116">
    <property type="entry name" value="CBS"/>
    <property type="match status" value="1"/>
</dbReference>
<feature type="domain" description="CBS" evidence="3">
    <location>
        <begin position="256"/>
        <end position="317"/>
    </location>
</feature>
<dbReference type="Gene3D" id="3.10.129.10">
    <property type="entry name" value="Hotdog Thioesterase"/>
    <property type="match status" value="1"/>
</dbReference>
<evidence type="ECO:0000313" key="4">
    <source>
        <dbReference type="EMBL" id="PKX77114.1"/>
    </source>
</evidence>
<sequence length="440" mass="48778">MATKHDQILMYIENLPIGDKISVRSIAKTLAVSEGTAYRAIKAAENNGLVSTIERVGTIRIEQKLKGKIENLTFAEIVQVIDGEVLGGKDGLNKLLDKFVIGAMQLAAITRYITPKSLLIVGDRIDVQRLALENGAAVLITGGFHTSDEVIALANELALPILQTTYDTYTVATLINRALTDQLIKKEITTVASIYRPFSETYSLLATDTVGDYKKLSAAVKHSRFPVINEHRRLVGIVTVKDILDKPASMTLDKVMTKEPASVKKYMSIASVGHAMTWNSLEIMPVVADNLELEGIITRQDVMSNMQTAQRQPQVAETFYDQIIELLHPSESFPEFYSAAYQFEVSPQMTNNLGTISFGVLSEAVSAACQRMLQATHQRHSMIEQINLHYLRLIQIESQIQILPRILEIGRRSAKIDVDVYANHVIVAKAIVTCQILERG</sequence>
<dbReference type="Proteomes" id="UP000234349">
    <property type="component" value="Unassembled WGS sequence"/>
</dbReference>
<dbReference type="PROSITE" id="PS51371">
    <property type="entry name" value="CBS"/>
    <property type="match status" value="2"/>
</dbReference>
<gene>
    <name evidence="4" type="ORF">CUR37_07430</name>
    <name evidence="5" type="ORF">LAS9267_01504</name>
</gene>
<keyword evidence="5" id="KW-0378">Hydrolase</keyword>
<dbReference type="InterPro" id="IPR028979">
    <property type="entry name" value="Ser_kin/Pase_Hpr-like_N_sf"/>
</dbReference>
<dbReference type="GeneID" id="57133212"/>
<organism evidence="5 7">
    <name type="scientific">Latilactobacillus sakei</name>
    <name type="common">Lactobacillus sakei</name>
    <dbReference type="NCBI Taxonomy" id="1599"/>
    <lineage>
        <taxon>Bacteria</taxon>
        <taxon>Bacillati</taxon>
        <taxon>Bacillota</taxon>
        <taxon>Bacilli</taxon>
        <taxon>Lactobacillales</taxon>
        <taxon>Lactobacillaceae</taxon>
        <taxon>Latilactobacillus</taxon>
    </lineage>
</organism>
<dbReference type="PANTHER" id="PTHR43080">
    <property type="entry name" value="CBS DOMAIN-CONTAINING PROTEIN CBSX3, MITOCHONDRIAL"/>
    <property type="match status" value="1"/>
</dbReference>
<dbReference type="Gene3D" id="1.10.10.10">
    <property type="entry name" value="Winged helix-like DNA-binding domain superfamily/Winged helix DNA-binding domain"/>
    <property type="match status" value="1"/>
</dbReference>
<dbReference type="OMA" id="IEQMMIY"/>
<evidence type="ECO:0000313" key="5">
    <source>
        <dbReference type="EMBL" id="SPE21812.1"/>
    </source>
</evidence>
<reference evidence="5 7" key="2">
    <citation type="submission" date="2018-02" db="EMBL/GenBank/DDBJ databases">
        <authorList>
            <person name="Rodrigo-Torres L."/>
            <person name="Arahal R. D."/>
            <person name="Lucena T."/>
        </authorList>
    </citation>
    <scope>NUCLEOTIDE SEQUENCE [LARGE SCALE GENOMIC DNA]</scope>
    <source>
        <strain evidence="5 7">CECT 9267</strain>
    </source>
</reference>
<dbReference type="InterPro" id="IPR036388">
    <property type="entry name" value="WH-like_DNA-bd_sf"/>
</dbReference>